<proteinExistence type="predicted"/>
<name>A0A0R3DEF2_9BRAD</name>
<gene>
    <name evidence="3" type="ORF">AOQ71_27630</name>
</gene>
<dbReference type="RefSeq" id="WP_057753277.1">
    <property type="nucleotide sequence ID" value="NZ_LJYG01000104.1"/>
</dbReference>
<reference evidence="3 4" key="1">
    <citation type="submission" date="2015-09" db="EMBL/GenBank/DDBJ databases">
        <title>Draft Genome Sequence of Bradyrhizobium manausense Strain BR 3351T, a Novel Symbiotic Nitrogen-Fixing Alphaproteobacterium Isolated from Brazilian Amazon Rain Forest.</title>
        <authorList>
            <person name="De Araujo J.L."/>
            <person name="Zilli J.E."/>
        </authorList>
    </citation>
    <scope>NUCLEOTIDE SEQUENCE [LARGE SCALE GENOMIC DNA]</scope>
    <source>
        <strain evidence="3 4">BR3351</strain>
    </source>
</reference>
<feature type="domain" description="DUF4440" evidence="2">
    <location>
        <begin position="28"/>
        <end position="129"/>
    </location>
</feature>
<accession>A0A0R3DEF2</accession>
<comment type="caution">
    <text evidence="3">The sequence shown here is derived from an EMBL/GenBank/DDBJ whole genome shotgun (WGS) entry which is preliminary data.</text>
</comment>
<dbReference type="NCBIfam" id="TIGR02246">
    <property type="entry name" value="SgcJ/EcaC family oxidoreductase"/>
    <property type="match status" value="1"/>
</dbReference>
<protein>
    <recommendedName>
        <fullName evidence="2">DUF4440 domain-containing protein</fullName>
    </recommendedName>
</protein>
<evidence type="ECO:0000259" key="2">
    <source>
        <dbReference type="Pfam" id="PF14534"/>
    </source>
</evidence>
<organism evidence="3 4">
    <name type="scientific">Bradyrhizobium manausense</name>
    <dbReference type="NCBI Taxonomy" id="989370"/>
    <lineage>
        <taxon>Bacteria</taxon>
        <taxon>Pseudomonadati</taxon>
        <taxon>Pseudomonadota</taxon>
        <taxon>Alphaproteobacteria</taxon>
        <taxon>Hyphomicrobiales</taxon>
        <taxon>Nitrobacteraceae</taxon>
        <taxon>Bradyrhizobium</taxon>
    </lineage>
</organism>
<dbReference type="STRING" id="989370.AOQ71_27630"/>
<feature type="chain" id="PRO_5006435398" description="DUF4440 domain-containing protein" evidence="1">
    <location>
        <begin position="21"/>
        <end position="140"/>
    </location>
</feature>
<sequence length="140" mass="14940">MIYRSLAILVVLLSISAAKAGPNEDAVAARAQWEQVYNSGDAEKFAAIYTKDAMLFGSTAQLFTGTDGVRSYFSKLPPGIKVKMGDQQAIAAGPDALLSSGFADFTLPNGTVLPFRLTLAWVKVDGKWLVAQHHGSPVPK</sequence>
<dbReference type="InterPro" id="IPR032710">
    <property type="entry name" value="NTF2-like_dom_sf"/>
</dbReference>
<evidence type="ECO:0000313" key="3">
    <source>
        <dbReference type="EMBL" id="KRQ05426.1"/>
    </source>
</evidence>
<evidence type="ECO:0000313" key="4">
    <source>
        <dbReference type="Proteomes" id="UP000051936"/>
    </source>
</evidence>
<dbReference type="InterPro" id="IPR011944">
    <property type="entry name" value="Steroid_delta5-4_isomerase"/>
</dbReference>
<dbReference type="Proteomes" id="UP000051936">
    <property type="component" value="Unassembled WGS sequence"/>
</dbReference>
<evidence type="ECO:0000256" key="1">
    <source>
        <dbReference type="SAM" id="SignalP"/>
    </source>
</evidence>
<dbReference type="EMBL" id="LJYG01000104">
    <property type="protein sequence ID" value="KRQ05426.1"/>
    <property type="molecule type" value="Genomic_DNA"/>
</dbReference>
<keyword evidence="1" id="KW-0732">Signal</keyword>
<dbReference type="InterPro" id="IPR027843">
    <property type="entry name" value="DUF4440"/>
</dbReference>
<dbReference type="OrthoDB" id="953853at2"/>
<feature type="signal peptide" evidence="1">
    <location>
        <begin position="1"/>
        <end position="20"/>
    </location>
</feature>
<dbReference type="Gene3D" id="3.10.450.50">
    <property type="match status" value="1"/>
</dbReference>
<dbReference type="Pfam" id="PF14534">
    <property type="entry name" value="DUF4440"/>
    <property type="match status" value="1"/>
</dbReference>
<dbReference type="AlphaFoldDB" id="A0A0R3DEF2"/>
<dbReference type="SUPFAM" id="SSF54427">
    <property type="entry name" value="NTF2-like"/>
    <property type="match status" value="1"/>
</dbReference>
<keyword evidence="4" id="KW-1185">Reference proteome</keyword>